<dbReference type="Gene3D" id="3.40.50.1820">
    <property type="entry name" value="alpha/beta hydrolase"/>
    <property type="match status" value="1"/>
</dbReference>
<dbReference type="Pfam" id="PF00109">
    <property type="entry name" value="ketoacyl-synt"/>
    <property type="match status" value="1"/>
</dbReference>
<dbReference type="InterPro" id="IPR015422">
    <property type="entry name" value="PyrdxlP-dep_Trfase_small"/>
</dbReference>
<dbReference type="SUPFAM" id="SSF52777">
    <property type="entry name" value="CoA-dependent acyltransferases"/>
    <property type="match status" value="2"/>
</dbReference>
<dbReference type="InterPro" id="IPR016035">
    <property type="entry name" value="Acyl_Trfase/lysoPLipase"/>
</dbReference>
<evidence type="ECO:0000256" key="6">
    <source>
        <dbReference type="ARBA" id="ARBA00022679"/>
    </source>
</evidence>
<evidence type="ECO:0000256" key="4">
    <source>
        <dbReference type="ARBA" id="ARBA00022553"/>
    </source>
</evidence>
<dbReference type="SMART" id="SM00824">
    <property type="entry name" value="PKS_TE"/>
    <property type="match status" value="1"/>
</dbReference>
<dbReference type="PROSITE" id="PS00455">
    <property type="entry name" value="AMP_BINDING"/>
    <property type="match status" value="1"/>
</dbReference>
<feature type="domain" description="Ketosynthase family 3 (KS3)" evidence="11">
    <location>
        <begin position="1"/>
        <end position="426"/>
    </location>
</feature>
<dbReference type="Pfam" id="PF00668">
    <property type="entry name" value="Condensation"/>
    <property type="match status" value="1"/>
</dbReference>
<dbReference type="STRING" id="128403.WA1_09105"/>
<dbReference type="InterPro" id="IPR001242">
    <property type="entry name" value="Condensation_dom"/>
</dbReference>
<dbReference type="CDD" id="cd00610">
    <property type="entry name" value="OAT_like"/>
    <property type="match status" value="1"/>
</dbReference>
<dbReference type="PROSITE" id="PS50075">
    <property type="entry name" value="CARRIER"/>
    <property type="match status" value="2"/>
</dbReference>
<dbReference type="Gene3D" id="3.30.559.10">
    <property type="entry name" value="Chloramphenicol acetyltransferase-like domain"/>
    <property type="match status" value="1"/>
</dbReference>
<dbReference type="GO" id="GO:0005886">
    <property type="term" value="C:plasma membrane"/>
    <property type="evidence" value="ECO:0007669"/>
    <property type="project" value="TreeGrafter"/>
</dbReference>
<dbReference type="GO" id="GO:0004312">
    <property type="term" value="F:fatty acid synthase activity"/>
    <property type="evidence" value="ECO:0007669"/>
    <property type="project" value="TreeGrafter"/>
</dbReference>
<evidence type="ECO:0000256" key="7">
    <source>
        <dbReference type="ARBA" id="ARBA00022898"/>
    </source>
</evidence>
<comment type="caution">
    <text evidence="12">The sequence shown here is derived from an EMBL/GenBank/DDBJ whole genome shotgun (WGS) entry which is preliminary data.</text>
</comment>
<feature type="compositionally biased region" description="Polar residues" evidence="9">
    <location>
        <begin position="1088"/>
        <end position="1120"/>
    </location>
</feature>
<keyword evidence="6" id="KW-0808">Transferase</keyword>
<dbReference type="FunFam" id="3.40.50.12780:FF:000012">
    <property type="entry name" value="Non-ribosomal peptide synthetase"/>
    <property type="match status" value="1"/>
</dbReference>
<dbReference type="Gene3D" id="3.40.640.10">
    <property type="entry name" value="Type I PLP-dependent aspartate aminotransferase-like (Major domain)"/>
    <property type="match status" value="1"/>
</dbReference>
<protein>
    <recommendedName>
        <fullName evidence="14">Non-ribosomal peptide synthetase</fullName>
    </recommendedName>
</protein>
<dbReference type="InterPro" id="IPR015424">
    <property type="entry name" value="PyrdxlP-dep_Trfase"/>
</dbReference>
<dbReference type="Pfam" id="PF00202">
    <property type="entry name" value="Aminotran_3"/>
    <property type="match status" value="1"/>
</dbReference>
<dbReference type="InterPro" id="IPR006162">
    <property type="entry name" value="Ppantetheine_attach_site"/>
</dbReference>
<comment type="pathway">
    <text evidence="2">Siderophore biosynthesis.</text>
</comment>
<comment type="similarity">
    <text evidence="8">In the C-terminal section; belongs to the NRP synthetase family.</text>
</comment>
<name>A0A139WS98_9CYAN</name>
<evidence type="ECO:0000256" key="8">
    <source>
        <dbReference type="ARBA" id="ARBA00029443"/>
    </source>
</evidence>
<dbReference type="InterPro" id="IPR020802">
    <property type="entry name" value="TesA-like"/>
</dbReference>
<dbReference type="GO" id="GO:0005737">
    <property type="term" value="C:cytoplasm"/>
    <property type="evidence" value="ECO:0007669"/>
    <property type="project" value="TreeGrafter"/>
</dbReference>
<evidence type="ECO:0008006" key="14">
    <source>
        <dbReference type="Google" id="ProtNLM"/>
    </source>
</evidence>
<dbReference type="InterPro" id="IPR009081">
    <property type="entry name" value="PP-bd_ACP"/>
</dbReference>
<evidence type="ECO:0000313" key="13">
    <source>
        <dbReference type="Proteomes" id="UP000076925"/>
    </source>
</evidence>
<keyword evidence="4" id="KW-0597">Phosphoprotein</keyword>
<dbReference type="Gene3D" id="3.40.47.10">
    <property type="match status" value="1"/>
</dbReference>
<feature type="region of interest" description="Disordered" evidence="9">
    <location>
        <begin position="1088"/>
        <end position="1127"/>
    </location>
</feature>
<feature type="domain" description="Carrier" evidence="10">
    <location>
        <begin position="925"/>
        <end position="1000"/>
    </location>
</feature>
<dbReference type="SUPFAM" id="SSF47336">
    <property type="entry name" value="ACP-like"/>
    <property type="match status" value="2"/>
</dbReference>
<evidence type="ECO:0000256" key="2">
    <source>
        <dbReference type="ARBA" id="ARBA00004924"/>
    </source>
</evidence>
<dbReference type="Gene3D" id="3.30.300.30">
    <property type="match status" value="1"/>
</dbReference>
<dbReference type="FunFam" id="3.40.50.980:FF:000001">
    <property type="entry name" value="Non-ribosomal peptide synthetase"/>
    <property type="match status" value="1"/>
</dbReference>
<dbReference type="Gene3D" id="1.10.1200.10">
    <property type="entry name" value="ACP-like"/>
    <property type="match status" value="2"/>
</dbReference>
<dbReference type="InterPro" id="IPR025110">
    <property type="entry name" value="AMP-bd_C"/>
</dbReference>
<dbReference type="InterPro" id="IPR049704">
    <property type="entry name" value="Aminotrans_3_PPA_site"/>
</dbReference>
<dbReference type="PROSITE" id="PS00600">
    <property type="entry name" value="AA_TRANSFER_CLASS_3"/>
    <property type="match status" value="1"/>
</dbReference>
<dbReference type="SUPFAM" id="SSF52151">
    <property type="entry name" value="FabD/lysophospholipase-like"/>
    <property type="match status" value="1"/>
</dbReference>
<dbReference type="GO" id="GO:0006633">
    <property type="term" value="P:fatty acid biosynthetic process"/>
    <property type="evidence" value="ECO:0007669"/>
    <property type="project" value="InterPro"/>
</dbReference>
<evidence type="ECO:0000259" key="11">
    <source>
        <dbReference type="PROSITE" id="PS52004"/>
    </source>
</evidence>
<dbReference type="InterPro" id="IPR016036">
    <property type="entry name" value="Malonyl_transacylase_ACP-bd"/>
</dbReference>
<dbReference type="SMART" id="SM00823">
    <property type="entry name" value="PKS_PP"/>
    <property type="match status" value="2"/>
</dbReference>
<dbReference type="InterPro" id="IPR036736">
    <property type="entry name" value="ACP-like_sf"/>
</dbReference>
<dbReference type="GO" id="GO:0044550">
    <property type="term" value="P:secondary metabolite biosynthetic process"/>
    <property type="evidence" value="ECO:0007669"/>
    <property type="project" value="UniProtKB-ARBA"/>
</dbReference>
<organism evidence="12 13">
    <name type="scientific">Scytonema hofmannii PCC 7110</name>
    <dbReference type="NCBI Taxonomy" id="128403"/>
    <lineage>
        <taxon>Bacteria</taxon>
        <taxon>Bacillati</taxon>
        <taxon>Cyanobacteriota</taxon>
        <taxon>Cyanophyceae</taxon>
        <taxon>Nostocales</taxon>
        <taxon>Scytonemataceae</taxon>
        <taxon>Scytonema</taxon>
    </lineage>
</organism>
<dbReference type="Pfam" id="PF22621">
    <property type="entry name" value="CurL-like_PKS_C"/>
    <property type="match status" value="1"/>
</dbReference>
<dbReference type="InterPro" id="IPR014030">
    <property type="entry name" value="Ketoacyl_synth_N"/>
</dbReference>
<dbReference type="NCBIfam" id="TIGR01733">
    <property type="entry name" value="AA-adenyl-dom"/>
    <property type="match status" value="1"/>
</dbReference>
<dbReference type="RefSeq" id="WP_017745372.1">
    <property type="nucleotide sequence ID" value="NZ_KQ976354.1"/>
</dbReference>
<dbReference type="Gene3D" id="3.30.559.30">
    <property type="entry name" value="Nonribosomal peptide synthetase, condensation domain"/>
    <property type="match status" value="1"/>
</dbReference>
<dbReference type="Pfam" id="PF00550">
    <property type="entry name" value="PP-binding"/>
    <property type="match status" value="2"/>
</dbReference>
<dbReference type="CDD" id="cd00833">
    <property type="entry name" value="PKS"/>
    <property type="match status" value="1"/>
</dbReference>
<evidence type="ECO:0000256" key="5">
    <source>
        <dbReference type="ARBA" id="ARBA00022598"/>
    </source>
</evidence>
<dbReference type="InterPro" id="IPR020806">
    <property type="entry name" value="PKS_PP-bd"/>
</dbReference>
<dbReference type="GO" id="GO:0004315">
    <property type="term" value="F:3-oxoacyl-[acyl-carrier-protein] synthase activity"/>
    <property type="evidence" value="ECO:0007669"/>
    <property type="project" value="InterPro"/>
</dbReference>
<dbReference type="SMART" id="SM01294">
    <property type="entry name" value="PKS_PP_betabranch"/>
    <property type="match status" value="1"/>
</dbReference>
<dbReference type="InterPro" id="IPR023213">
    <property type="entry name" value="CAT-like_dom_sf"/>
</dbReference>
<dbReference type="InterPro" id="IPR001227">
    <property type="entry name" value="Ac_transferase_dom_sf"/>
</dbReference>
<evidence type="ECO:0000259" key="10">
    <source>
        <dbReference type="PROSITE" id="PS50075"/>
    </source>
</evidence>
<sequence length="2984" mass="331093">MESIAIIGIGCRFPRAKNPETFWQLLRDGVDAISEVPAQRWDIDAFYDPNPATPGKMSTRWGGFLEQVDQFDTQFFGIAPQEAHSMDPQQRLLLEVAWEALEDAGQIPERLANTSTGVFVGISTYDYSELLLKANAIGNAYTGSGNTQAIVANRLSYFFNFHGPSMAVDTACSSSLVAVHLACNSIWQGESTLALVGGVNLLLSPVITINFTKAGFMANDGRCKTFDARANGYVRGEGAGVIVLKPLSQALSDGDPIYAVIRGSAVNQDGRTNGLMAPNRWAQEAVLRQAYRKAGVQPSQVQYVEAHGTGTLLGDPMEMKALGAVLSSERPSFKPHCAVGSVKTNIGHLEAAAGIAGLIKVALSLKHRQIPPSLHFQKPNPYIPFEDLLLRVPQTLEPWPETSSTAIASVSSFGFGGTNAHVVLESGPEESQKAKGKSKNKQVIESPLHLLTLSAKSEQALLDLACRYQALLADHPTESLADVCFTANTGRAQFAHRLAIVAKSNEDLTEQLSAFANGDKPVGLVNGHVQDRKRPQIAFLFTGQGAQYFSMGRQLYDTQPTFRRALERCDELLRPFLEQPLLSVLFEKSDDSKILLSQTVYTQPALFALEYALAELWCSWGIVPDIVMGHSVGEYVAACVAGVLSLEDGLQLIAERGRLIQALPEDGMMAAVFADEARVVSAIDPHKSRIAIAAINGPNNIVISGNRATVEAVLKQLHAEGINARPLQVSHGFHSPLMEPILDKFEHLASQVQFAAPRIPLVSNLTGQILPTGEIPDETYWRRHLRETVQFAAGMHTLADQGYNLFIEVGPHPTLLGMGKHCLPPDSSTWLPSMRKGQDDLWVLLNSLSALYIKGTNVNWVGFYQDYQLFKISLPTYPFQRKRYWVESVATMNGNQLVTKTSNPQVDIASKITSGDTISTTKQKDSIQSILRSSIARWLQLAPDEIDIYASFLEMGADSIILLDIVRSLENTFRVKVEIRQLFEELTTIDTLSTYIEQNLSPEWDSVSFSQSELEPKVNSQQPEMEAIKLSQQLLTASHPPVAVPTDKVVDKQDGRSVSETVLEGIIGQQIQLMSQQLELLRNDRLQSPTTTTASPNYVSNPTNSNLPVAKSSSSVQPKSPGQKDGLIPIQQEYLRTFIARYTKRTQGSKRHKQTYHPVLADKRAASAFRLSTKEMVYPIVGKGSMGSKFWDVDDNEYIDISMGFGVHLFGHRASFIMEALEERIEEGIQIGPQSNLAGEVAQLICELTGMERVTFCNTGTEAVMTAMRLARGVTGRTKIAQFAGAYHGQSDGTLVEPSITADGKVQATPLNGVSPHVSEETLVLTYGDPRSLDIIKAHEKELAAVLVEPVQSGRPDIQPKEFLQELRQLTKAAGIALIFDEVITGFRLHPGGAQAWFGVEADIATYGKVVGGGMPIGVVAGSAAYMNAIDGGAWNYGDDSSPEAETIFCGGTFNKNPLTTATAWAVLKYLKEQGPTLHQNLNRRTSQLAETLNAYFKQENVPIKMVYCGSVFRFSISGNVTDVYTTLEMDLFFYHLIHNGVYTWEGRRFFLSTAHTDEDIDFIIRAVKKSVEEMRAGGFLLPKDKQRSQEVLSSAITSDTFQTRDEAANHKNGKATQTEAPEQLRFVAQTKQETSSADTDFSLPAIVPAPKERHLPFPLTDIQQAYWLGQSRGFEMGNVMAHSYYEFEVVDLDIERCNQVLQRLIERHEMLRAIVLPDGQQKILEQVPTYQIEVFDQRGKDPQEVKSQLASIRERMSQQGPTTDQWPLFEIQAHRLDDRLVRIHLSISLMIVDGRADSVMTQEAVILYQNPDAFLPPIDLSFRDYVLALNTLENSEEYQRSLQYWKNRFSTLPPAPELPLAKNPASVSHPQFVRRNARLEPKIWLQLKTRAIRAGLTPTVALCAAYCEALAAWSKTRHFTLNILFFNRLPLHPQVNDIIGNFSSTILLEVDNFSEIPFVTRAKRLQSQLLTDLERSDVSGVRVLRELNRVETRTSRAAMPVVFASSLNLNSNSEETPNSPVSGKEIYSCLQTPQVQLDHEVYEQDGALVCNWDAVEELFPAGLLDDMFSAYSLLLHRLAEEEEVWQETVPQLMPPAQQEQRLTINATSAPVPADMLHTLFAAQVSQQPRQTAVISSKKILTYEELYYRSNQVAHWLRRLGARPNLLVAVVMEKGWEQVVAVLGVLQSGAAYLPIDPALPKERLWYLLAQSEVGLVLTQSWIDDNLEWPESVQRLCVDSKDLEKVDNHPLEVVQKPEDLAYVIFTSGSTGLPKGVMIDHRGAVNTICDINQRFGIGPEDRLLALSSLSFDLSVYDIFGILAAGGTIIIPDASVVRDPAHWAELLVREKVTIWNSVPALMQMLIEYLGGRSKMPPCPLRLVLLSGDWIPVVLPNQIEALSEGVQVIGLGGATEASIWSVLHPIEEVDSAGNSIPYGKPMVNQRLYVLNSALEPCPNWVVGRLYIGGIGLAIGYWRDEEKTKAYFINHPKTGERLYRTGDIGRYLPDGNIEFLGREDFQVKVQGYRIELGEIEAALEQHRAVRNAVATAVGEFDRTKRLVAYVVPDRDSVPDVSELRSFLAEKLPEYMVPSAFVPLEALPLTPNGKVDRKALPIPEQVVSEREKAFVAPSDPLELQLAQIWEDLLHIHPVGVRDNFFDKGGNSLLAVRLMTQIQKLFEKELSLSTLLQRPTIECLASILRQQTAFVPQSSLVEIQPAGSKPPFFCVHPVGGNVLCYVDLARLLGQEQPFYGLQSPGLNGEREPYTQVKDMATHYIEALRTIQPEGPYLLGGWSMGGIVAFEMAQQLHKQNQEVAALILLDSRAPVGTSNLDDAKLLSWFVRDLGGRFAKDLTVSHDQLQGLGPDEGLQYVLEQARKANILPADVGLMQIQRLLQVFKANTRAMWSYKPEVYPNRVILLRPNEMFSEDFDNFGDHTLGWSKFVSNQIEIHTVPGNHYTILANPHVKFLAERLRNYLDQVSGKTLNYK</sequence>
<dbReference type="FunFam" id="3.30.559.10:FF:000023">
    <property type="entry name" value="Non-ribosomal peptide synthetase"/>
    <property type="match status" value="1"/>
</dbReference>
<dbReference type="PANTHER" id="PTHR43775:SF37">
    <property type="entry name" value="SI:DKEY-61P9.11"/>
    <property type="match status" value="1"/>
</dbReference>
<dbReference type="GO" id="GO:0030170">
    <property type="term" value="F:pyridoxal phosphate binding"/>
    <property type="evidence" value="ECO:0007669"/>
    <property type="project" value="InterPro"/>
</dbReference>
<dbReference type="InterPro" id="IPR014043">
    <property type="entry name" value="Acyl_transferase_dom"/>
</dbReference>
<dbReference type="SUPFAM" id="SSF53383">
    <property type="entry name" value="PLP-dependent transferases"/>
    <property type="match status" value="1"/>
</dbReference>
<dbReference type="GO" id="GO:0031177">
    <property type="term" value="F:phosphopantetheine binding"/>
    <property type="evidence" value="ECO:0007669"/>
    <property type="project" value="InterPro"/>
</dbReference>
<dbReference type="Pfam" id="PF02801">
    <property type="entry name" value="Ketoacyl-synt_C"/>
    <property type="match status" value="1"/>
</dbReference>
<dbReference type="InterPro" id="IPR010071">
    <property type="entry name" value="AA_adenyl_dom"/>
</dbReference>
<dbReference type="Gene3D" id="2.30.38.10">
    <property type="entry name" value="Luciferase, Domain 3"/>
    <property type="match status" value="1"/>
</dbReference>
<dbReference type="InterPro" id="IPR014031">
    <property type="entry name" value="Ketoacyl_synth_C"/>
</dbReference>
<dbReference type="PANTHER" id="PTHR43775">
    <property type="entry name" value="FATTY ACID SYNTHASE"/>
    <property type="match status" value="1"/>
</dbReference>
<dbReference type="PROSITE" id="PS00606">
    <property type="entry name" value="KS3_1"/>
    <property type="match status" value="1"/>
</dbReference>
<dbReference type="SUPFAM" id="SSF56801">
    <property type="entry name" value="Acetyl-CoA synthetase-like"/>
    <property type="match status" value="1"/>
</dbReference>
<gene>
    <name evidence="12" type="ORF">WA1_09105</name>
</gene>
<dbReference type="GO" id="GO:0071770">
    <property type="term" value="P:DIM/DIP cell wall layer assembly"/>
    <property type="evidence" value="ECO:0007669"/>
    <property type="project" value="TreeGrafter"/>
</dbReference>
<dbReference type="EMBL" id="ANNX02000052">
    <property type="protein sequence ID" value="KYC35299.1"/>
    <property type="molecule type" value="Genomic_DNA"/>
</dbReference>
<dbReference type="CDD" id="cd19535">
    <property type="entry name" value="Cyc_NRPS"/>
    <property type="match status" value="1"/>
</dbReference>
<proteinExistence type="inferred from homology"/>
<evidence type="ECO:0000256" key="1">
    <source>
        <dbReference type="ARBA" id="ARBA00001957"/>
    </source>
</evidence>
<dbReference type="InterPro" id="IPR020841">
    <property type="entry name" value="PKS_Beta-ketoAc_synthase_dom"/>
</dbReference>
<dbReference type="FunFam" id="3.30.559.30:FF:000006">
    <property type="entry name" value="Yersiniabactin polyketide/non-ribosomal peptide synthetase"/>
    <property type="match status" value="1"/>
</dbReference>
<dbReference type="Gene3D" id="3.90.1150.10">
    <property type="entry name" value="Aspartate Aminotransferase, domain 1"/>
    <property type="match status" value="1"/>
</dbReference>
<dbReference type="Gene3D" id="3.40.50.980">
    <property type="match status" value="2"/>
</dbReference>
<dbReference type="GO" id="GO:0016874">
    <property type="term" value="F:ligase activity"/>
    <property type="evidence" value="ECO:0007669"/>
    <property type="project" value="UniProtKB-KW"/>
</dbReference>
<dbReference type="InterPro" id="IPR016039">
    <property type="entry name" value="Thiolase-like"/>
</dbReference>
<dbReference type="InterPro" id="IPR020845">
    <property type="entry name" value="AMP-binding_CS"/>
</dbReference>
<dbReference type="InterPro" id="IPR045851">
    <property type="entry name" value="AMP-bd_C_sf"/>
</dbReference>
<dbReference type="Pfam" id="PF13193">
    <property type="entry name" value="AMP-binding_C"/>
    <property type="match status" value="1"/>
</dbReference>
<dbReference type="GO" id="GO:0008483">
    <property type="term" value="F:transaminase activity"/>
    <property type="evidence" value="ECO:0007669"/>
    <property type="project" value="InterPro"/>
</dbReference>
<dbReference type="FunFam" id="3.40.47.10:FF:000019">
    <property type="entry name" value="Polyketide synthase type I"/>
    <property type="match status" value="1"/>
</dbReference>
<dbReference type="Gene3D" id="3.30.70.3290">
    <property type="match status" value="1"/>
</dbReference>
<dbReference type="Pfam" id="PF00698">
    <property type="entry name" value="Acyl_transf_1"/>
    <property type="match status" value="1"/>
</dbReference>
<dbReference type="SUPFAM" id="SSF55048">
    <property type="entry name" value="Probable ACP-binding domain of malonyl-CoA ACP transacylase"/>
    <property type="match status" value="1"/>
</dbReference>
<dbReference type="InterPro" id="IPR050091">
    <property type="entry name" value="PKS_NRPS_Biosynth_Enz"/>
</dbReference>
<evidence type="ECO:0000256" key="9">
    <source>
        <dbReference type="SAM" id="MobiDB-lite"/>
    </source>
</evidence>
<keyword evidence="13" id="KW-1185">Reference proteome</keyword>
<reference evidence="12 13" key="1">
    <citation type="journal article" date="2013" name="Genome Biol. Evol.">
        <title>Genomes of Stigonematalean cyanobacteria (subsection V) and the evolution of oxygenic photosynthesis from prokaryotes to plastids.</title>
        <authorList>
            <person name="Dagan T."/>
            <person name="Roettger M."/>
            <person name="Stucken K."/>
            <person name="Landan G."/>
            <person name="Koch R."/>
            <person name="Major P."/>
            <person name="Gould S.B."/>
            <person name="Goremykin V.V."/>
            <person name="Rippka R."/>
            <person name="Tandeau de Marsac N."/>
            <person name="Gugger M."/>
            <person name="Lockhart P.J."/>
            <person name="Allen J.F."/>
            <person name="Brune I."/>
            <person name="Maus I."/>
            <person name="Puhler A."/>
            <person name="Martin W.F."/>
        </authorList>
    </citation>
    <scope>NUCLEOTIDE SEQUENCE [LARGE SCALE GENOMIC DNA]</scope>
    <source>
        <strain evidence="12 13">PCC 7110</strain>
    </source>
</reference>
<keyword evidence="3" id="KW-0596">Phosphopantetheine</keyword>
<dbReference type="SUPFAM" id="SSF53901">
    <property type="entry name" value="Thiolase-like"/>
    <property type="match status" value="1"/>
</dbReference>
<feature type="domain" description="Carrier" evidence="10">
    <location>
        <begin position="2626"/>
        <end position="2701"/>
    </location>
</feature>
<dbReference type="SMART" id="SM00827">
    <property type="entry name" value="PKS_AT"/>
    <property type="match status" value="1"/>
</dbReference>
<dbReference type="SUPFAM" id="SSF53474">
    <property type="entry name" value="alpha/beta-Hydrolases"/>
    <property type="match status" value="1"/>
</dbReference>
<dbReference type="InterPro" id="IPR057737">
    <property type="entry name" value="Condensation_MtbB-like"/>
</dbReference>
<evidence type="ECO:0000313" key="12">
    <source>
        <dbReference type="EMBL" id="KYC35299.1"/>
    </source>
</evidence>
<dbReference type="FunFam" id="3.40.366.10:FF:000002">
    <property type="entry name" value="Probable polyketide synthase 2"/>
    <property type="match status" value="1"/>
</dbReference>
<accession>A0A139WS98</accession>
<evidence type="ECO:0000256" key="3">
    <source>
        <dbReference type="ARBA" id="ARBA00022450"/>
    </source>
</evidence>
<dbReference type="Pfam" id="PF00975">
    <property type="entry name" value="Thioesterase"/>
    <property type="match status" value="1"/>
</dbReference>
<dbReference type="Gene3D" id="3.40.366.10">
    <property type="entry name" value="Malonyl-Coenzyme A Acyl Carrier Protein, domain 2"/>
    <property type="match status" value="1"/>
</dbReference>
<dbReference type="InterPro" id="IPR029058">
    <property type="entry name" value="AB_hydrolase_fold"/>
</dbReference>
<dbReference type="InterPro" id="IPR018201">
    <property type="entry name" value="Ketoacyl_synth_AS"/>
</dbReference>
<dbReference type="FunFam" id="3.30.300.30:FF:000010">
    <property type="entry name" value="Enterobactin synthetase component F"/>
    <property type="match status" value="1"/>
</dbReference>
<dbReference type="PROSITE" id="PS00012">
    <property type="entry name" value="PHOSPHOPANTETHEINE"/>
    <property type="match status" value="1"/>
</dbReference>
<dbReference type="SMART" id="SM00825">
    <property type="entry name" value="PKS_KS"/>
    <property type="match status" value="1"/>
</dbReference>
<dbReference type="InterPro" id="IPR000873">
    <property type="entry name" value="AMP-dep_synth/lig_dom"/>
</dbReference>
<dbReference type="InterPro" id="IPR015421">
    <property type="entry name" value="PyrdxlP-dep_Trfase_major"/>
</dbReference>
<dbReference type="PROSITE" id="PS52004">
    <property type="entry name" value="KS3_2"/>
    <property type="match status" value="1"/>
</dbReference>
<dbReference type="GO" id="GO:0043041">
    <property type="term" value="P:amino acid activation for nonribosomal peptide biosynthetic process"/>
    <property type="evidence" value="ECO:0007669"/>
    <property type="project" value="UniProtKB-ARBA"/>
</dbReference>
<dbReference type="Proteomes" id="UP000076925">
    <property type="component" value="Unassembled WGS sequence"/>
</dbReference>
<dbReference type="Pfam" id="PF00501">
    <property type="entry name" value="AMP-binding"/>
    <property type="match status" value="1"/>
</dbReference>
<keyword evidence="7" id="KW-0663">Pyridoxal phosphate</keyword>
<dbReference type="InterPro" id="IPR001031">
    <property type="entry name" value="Thioesterase"/>
</dbReference>
<keyword evidence="5" id="KW-0436">Ligase</keyword>
<dbReference type="CDD" id="cd12114">
    <property type="entry name" value="A_NRPS_TlmIV_like"/>
    <property type="match status" value="1"/>
</dbReference>
<comment type="cofactor">
    <cofactor evidence="1">
        <name>pantetheine 4'-phosphate</name>
        <dbReference type="ChEBI" id="CHEBI:47942"/>
    </cofactor>
</comment>
<dbReference type="InterPro" id="IPR005814">
    <property type="entry name" value="Aminotrans_3"/>
</dbReference>